<evidence type="ECO:0000256" key="2">
    <source>
        <dbReference type="ARBA" id="ARBA00022475"/>
    </source>
</evidence>
<dbReference type="PANTHER" id="PTHR30086:SF20">
    <property type="entry name" value="ARGININE EXPORTER PROTEIN ARGO-RELATED"/>
    <property type="match status" value="1"/>
</dbReference>
<feature type="transmembrane region" description="Helical" evidence="6">
    <location>
        <begin position="78"/>
        <end position="100"/>
    </location>
</feature>
<keyword evidence="5 6" id="KW-0472">Membrane</keyword>
<organism evidence="7 8">
    <name type="scientific">Sessilibacter corallicola</name>
    <dbReference type="NCBI Taxonomy" id="2904075"/>
    <lineage>
        <taxon>Bacteria</taxon>
        <taxon>Pseudomonadati</taxon>
        <taxon>Pseudomonadota</taxon>
        <taxon>Gammaproteobacteria</taxon>
        <taxon>Cellvibrionales</taxon>
        <taxon>Cellvibrionaceae</taxon>
        <taxon>Sessilibacter</taxon>
    </lineage>
</organism>
<protein>
    <submittedName>
        <fullName evidence="7">LysE family translocator</fullName>
    </submittedName>
</protein>
<evidence type="ECO:0000256" key="6">
    <source>
        <dbReference type="SAM" id="Phobius"/>
    </source>
</evidence>
<dbReference type="PANTHER" id="PTHR30086">
    <property type="entry name" value="ARGININE EXPORTER PROTEIN ARGO"/>
    <property type="match status" value="1"/>
</dbReference>
<feature type="transmembrane region" description="Helical" evidence="6">
    <location>
        <begin position="12"/>
        <end position="31"/>
    </location>
</feature>
<evidence type="ECO:0000256" key="4">
    <source>
        <dbReference type="ARBA" id="ARBA00022989"/>
    </source>
</evidence>
<dbReference type="Pfam" id="PF01810">
    <property type="entry name" value="LysE"/>
    <property type="match status" value="1"/>
</dbReference>
<dbReference type="Proteomes" id="UP001465153">
    <property type="component" value="Unassembled WGS sequence"/>
</dbReference>
<keyword evidence="3 6" id="KW-0812">Transmembrane</keyword>
<gene>
    <name evidence="7" type="ORF">NBRC116591_10080</name>
</gene>
<keyword evidence="2" id="KW-1003">Cell membrane</keyword>
<feature type="transmembrane region" description="Helical" evidence="6">
    <location>
        <begin position="51"/>
        <end position="71"/>
    </location>
</feature>
<sequence length="210" mass="22725">MIDPSFSTTYAGLSIGYFSSLVTYVISVNITPGPNNIMVTASGMNYGYVKTVPHILGIAFGCLILFSLVALGLGNIFLAYPLLHTGLKIIGSLYLLWLAYKIFTSGGVDVEGETSKPTTFLQALTFQFVNPKAWVMSITAVSAFSLKGDALWLSLIVVVMTQFLLVFPCSSTWALLGSQIKKIMRSPKAAKMFNRVLGVLTASCIIFIVN</sequence>
<feature type="transmembrane region" description="Helical" evidence="6">
    <location>
        <begin position="192"/>
        <end position="209"/>
    </location>
</feature>
<keyword evidence="8" id="KW-1185">Reference proteome</keyword>
<proteinExistence type="predicted"/>
<evidence type="ECO:0000313" key="8">
    <source>
        <dbReference type="Proteomes" id="UP001465153"/>
    </source>
</evidence>
<dbReference type="RefSeq" id="WP_353301912.1">
    <property type="nucleotide sequence ID" value="NZ_BAABWN010000003.1"/>
</dbReference>
<dbReference type="EMBL" id="BAABWN010000003">
    <property type="protein sequence ID" value="GAA6167198.1"/>
    <property type="molecule type" value="Genomic_DNA"/>
</dbReference>
<feature type="transmembrane region" description="Helical" evidence="6">
    <location>
        <begin position="151"/>
        <end position="176"/>
    </location>
</feature>
<reference evidence="7 8" key="1">
    <citation type="submission" date="2024-04" db="EMBL/GenBank/DDBJ databases">
        <title>Draft genome sequence of Sessilibacter corallicola NBRC 116591.</title>
        <authorList>
            <person name="Miyakawa T."/>
            <person name="Kusuya Y."/>
            <person name="Miura T."/>
        </authorList>
    </citation>
    <scope>NUCLEOTIDE SEQUENCE [LARGE SCALE GENOMIC DNA]</scope>
    <source>
        <strain evidence="7 8">KU-00831-HH</strain>
    </source>
</reference>
<evidence type="ECO:0000256" key="1">
    <source>
        <dbReference type="ARBA" id="ARBA00004651"/>
    </source>
</evidence>
<name>A0ABQ0A6Q0_9GAMM</name>
<dbReference type="InterPro" id="IPR001123">
    <property type="entry name" value="LeuE-type"/>
</dbReference>
<comment type="caution">
    <text evidence="7">The sequence shown here is derived from an EMBL/GenBank/DDBJ whole genome shotgun (WGS) entry which is preliminary data.</text>
</comment>
<evidence type="ECO:0000256" key="5">
    <source>
        <dbReference type="ARBA" id="ARBA00023136"/>
    </source>
</evidence>
<comment type="subcellular location">
    <subcellularLocation>
        <location evidence="1">Cell membrane</location>
        <topology evidence="1">Multi-pass membrane protein</topology>
    </subcellularLocation>
</comment>
<evidence type="ECO:0000256" key="3">
    <source>
        <dbReference type="ARBA" id="ARBA00022692"/>
    </source>
</evidence>
<evidence type="ECO:0000313" key="7">
    <source>
        <dbReference type="EMBL" id="GAA6167198.1"/>
    </source>
</evidence>
<keyword evidence="4 6" id="KW-1133">Transmembrane helix</keyword>
<accession>A0ABQ0A6Q0</accession>